<evidence type="ECO:0000313" key="1">
    <source>
        <dbReference type="EMBL" id="MEI9408594.1"/>
    </source>
</evidence>
<organism evidence="1 2">
    <name type="scientific">Mesorhizobium salmacidum</name>
    <dbReference type="NCBI Taxonomy" id="3015171"/>
    <lineage>
        <taxon>Bacteria</taxon>
        <taxon>Pseudomonadati</taxon>
        <taxon>Pseudomonadota</taxon>
        <taxon>Alphaproteobacteria</taxon>
        <taxon>Hyphomicrobiales</taxon>
        <taxon>Phyllobacteriaceae</taxon>
        <taxon>Mesorhizobium</taxon>
    </lineage>
</organism>
<protein>
    <submittedName>
        <fullName evidence="1">DUF1643 domain-containing protein</fullName>
    </submittedName>
</protein>
<evidence type="ECO:0000313" key="2">
    <source>
        <dbReference type="Proteomes" id="UP001387293"/>
    </source>
</evidence>
<dbReference type="Pfam" id="PF07799">
    <property type="entry name" value="DUF1643"/>
    <property type="match status" value="1"/>
</dbReference>
<dbReference type="InterPro" id="IPR012441">
    <property type="entry name" value="DUF1643"/>
</dbReference>
<gene>
    <name evidence="1" type="ORF">O7A60_07420</name>
</gene>
<sequence length="168" mass="18398">MSAIFSECGGYRYRLDRRIGDGPPLGFILHNPSTAGADNDDPTSRRGIGFARDLGYGRLIFINPWARIATDPSYLWDAEDPIGPENDAHIRSVVAEVSKDGGIIVAAWGRISPPAAKRADARARITTLVRNIEEDGGQLYALAVNKDRSPRHPLYVRGDAQPLSWTIS</sequence>
<accession>A0ABU8KUK1</accession>
<proteinExistence type="predicted"/>
<comment type="caution">
    <text evidence="1">The sequence shown here is derived from an EMBL/GenBank/DDBJ whole genome shotgun (WGS) entry which is preliminary data.</text>
</comment>
<keyword evidence="2" id="KW-1185">Reference proteome</keyword>
<dbReference type="RefSeq" id="WP_337105705.1">
    <property type="nucleotide sequence ID" value="NZ_JAPYKS010000004.1"/>
</dbReference>
<reference evidence="1 2" key="1">
    <citation type="submission" date="2022-12" db="EMBL/GenBank/DDBJ databases">
        <authorList>
            <person name="Muema E."/>
        </authorList>
    </citation>
    <scope>NUCLEOTIDE SEQUENCE [LARGE SCALE GENOMIC DNA]</scope>
    <source>
        <strain evidence="2">1326</strain>
    </source>
</reference>
<name>A0ABU8KUK1_9HYPH</name>
<dbReference type="Proteomes" id="UP001387293">
    <property type="component" value="Unassembled WGS sequence"/>
</dbReference>
<dbReference type="EMBL" id="JAPYKS010000004">
    <property type="protein sequence ID" value="MEI9408594.1"/>
    <property type="molecule type" value="Genomic_DNA"/>
</dbReference>